<evidence type="ECO:0000313" key="2">
    <source>
        <dbReference type="Proteomes" id="UP001597018"/>
    </source>
</evidence>
<dbReference type="Gene3D" id="3.40.50.450">
    <property type="match status" value="1"/>
</dbReference>
<dbReference type="SUPFAM" id="SSF52309">
    <property type="entry name" value="N-(deoxy)ribosyltransferase-like"/>
    <property type="match status" value="1"/>
</dbReference>
<dbReference type="RefSeq" id="WP_263253174.1">
    <property type="nucleotide sequence ID" value="NZ_BAABLT010000039.1"/>
</dbReference>
<dbReference type="EMBL" id="JBHTIW010000039">
    <property type="protein sequence ID" value="MFD0923670.1"/>
    <property type="molecule type" value="Genomic_DNA"/>
</dbReference>
<organism evidence="1 2">
    <name type="scientific">Saccharopolyspora rosea</name>
    <dbReference type="NCBI Taxonomy" id="524884"/>
    <lineage>
        <taxon>Bacteria</taxon>
        <taxon>Bacillati</taxon>
        <taxon>Actinomycetota</taxon>
        <taxon>Actinomycetes</taxon>
        <taxon>Pseudonocardiales</taxon>
        <taxon>Pseudonocardiaceae</taxon>
        <taxon>Saccharopolyspora</taxon>
    </lineage>
</organism>
<reference evidence="2" key="1">
    <citation type="journal article" date="2019" name="Int. J. Syst. Evol. Microbiol.">
        <title>The Global Catalogue of Microorganisms (GCM) 10K type strain sequencing project: providing services to taxonomists for standard genome sequencing and annotation.</title>
        <authorList>
            <consortium name="The Broad Institute Genomics Platform"/>
            <consortium name="The Broad Institute Genome Sequencing Center for Infectious Disease"/>
            <person name="Wu L."/>
            <person name="Ma J."/>
        </authorList>
    </citation>
    <scope>NUCLEOTIDE SEQUENCE [LARGE SCALE GENOMIC DNA]</scope>
    <source>
        <strain evidence="2">CCUG 56401</strain>
    </source>
</reference>
<accession>A0ABW3G2D1</accession>
<keyword evidence="2" id="KW-1185">Reference proteome</keyword>
<gene>
    <name evidence="1" type="ORF">ACFQ16_28330</name>
</gene>
<proteinExistence type="predicted"/>
<evidence type="ECO:0000313" key="1">
    <source>
        <dbReference type="EMBL" id="MFD0923670.1"/>
    </source>
</evidence>
<dbReference type="Proteomes" id="UP001597018">
    <property type="component" value="Unassembled WGS sequence"/>
</dbReference>
<sequence length="180" mass="19766">MTGFCFDQGIRSVFVGGPFLNAVDPKTKEIDPGEKNRLSVLIDYFEGEGCQVHNAHRRESWGKDFLPPDECTPLDYYEIGKSDLFVAFPGSPPSPGTHVEVGWASALGKPMVLLLEEDRRHAPLIVGLPHVANVELVTYADVGELVPRLRDPIARVMTRHRARPRVERGPAAAPVNVCAG</sequence>
<comment type="caution">
    <text evidence="1">The sequence shown here is derived from an EMBL/GenBank/DDBJ whole genome shotgun (WGS) entry which is preliminary data.</text>
</comment>
<name>A0ABW3G2D1_9PSEU</name>
<protein>
    <submittedName>
        <fullName evidence="1">Nucleoside 2-deoxyribosyltransferase</fullName>
    </submittedName>
</protein>